<dbReference type="KEGG" id="ccu:Ccur_00200"/>
<evidence type="ECO:0000259" key="1">
    <source>
        <dbReference type="Pfam" id="PF04961"/>
    </source>
</evidence>
<dbReference type="HOGENOM" id="CLU_088419_0_1_11"/>
<dbReference type="SUPFAM" id="SSF101262">
    <property type="entry name" value="Methenyltetrahydrofolate cyclohydrolase-like"/>
    <property type="match status" value="1"/>
</dbReference>
<name>C7MLE7_CRYCD</name>
<sequence>MPQPFMQQSCADFAANIAARNSSPGGGSASAAVGAIAAALGQMAGNFTLGKEKYADVQDDIERLCTQARNIRLRLLDCVEEDAAAFVPLARAYGIPKSDPDRTIRLERATQAACKPPLEMMRALCEAIEVLEELEGTCNRMLVSDVGCGAALALGALQSASMNIYVNTKTLIDRDFAQQYEAEADKLLATYVPRAQLIVGTVMNTIRGRK</sequence>
<feature type="domain" description="Cyclodeaminase/cyclohydrolase" evidence="1">
    <location>
        <begin position="9"/>
        <end position="185"/>
    </location>
</feature>
<evidence type="ECO:0000313" key="3">
    <source>
        <dbReference type="Proteomes" id="UP000000954"/>
    </source>
</evidence>
<dbReference type="eggNOG" id="COG3404">
    <property type="taxonomic scope" value="Bacteria"/>
</dbReference>
<dbReference type="GO" id="GO:0016787">
    <property type="term" value="F:hydrolase activity"/>
    <property type="evidence" value="ECO:0007669"/>
    <property type="project" value="UniProtKB-KW"/>
</dbReference>
<dbReference type="OrthoDB" id="7959174at2"/>
<dbReference type="STRING" id="469378.Ccur_00200"/>
<dbReference type="Proteomes" id="UP000000954">
    <property type="component" value="Chromosome"/>
</dbReference>
<keyword evidence="2" id="KW-0378">Hydrolase</keyword>
<evidence type="ECO:0000313" key="2">
    <source>
        <dbReference type="EMBL" id="ACU93753.1"/>
    </source>
</evidence>
<organism evidence="2 3">
    <name type="scientific">Cryptobacterium curtum (strain ATCC 700683 / DSM 15641 / CCUG 43107 / 12-3)</name>
    <dbReference type="NCBI Taxonomy" id="469378"/>
    <lineage>
        <taxon>Bacteria</taxon>
        <taxon>Bacillati</taxon>
        <taxon>Actinomycetota</taxon>
        <taxon>Coriobacteriia</taxon>
        <taxon>Eggerthellales</taxon>
        <taxon>Eggerthellaceae</taxon>
        <taxon>Cryptobacterium</taxon>
    </lineage>
</organism>
<dbReference type="InterPro" id="IPR036178">
    <property type="entry name" value="Formintransfe-cycloase-like_sf"/>
</dbReference>
<keyword evidence="3" id="KW-1185">Reference proteome</keyword>
<dbReference type="Gene3D" id="1.20.120.680">
    <property type="entry name" value="Formiminotetrahydrofolate cyclodeaminase monomer, up-and-down helical bundle"/>
    <property type="match status" value="1"/>
</dbReference>
<proteinExistence type="predicted"/>
<dbReference type="RefSeq" id="WP_012802442.1">
    <property type="nucleotide sequence ID" value="NC_013170.1"/>
</dbReference>
<accession>C7MLE7</accession>
<dbReference type="EMBL" id="CP001682">
    <property type="protein sequence ID" value="ACU93753.1"/>
    <property type="molecule type" value="Genomic_DNA"/>
</dbReference>
<dbReference type="Pfam" id="PF04961">
    <property type="entry name" value="FTCD_C"/>
    <property type="match status" value="1"/>
</dbReference>
<dbReference type="AlphaFoldDB" id="C7MLE7"/>
<reference evidence="2 3" key="1">
    <citation type="journal article" date="2009" name="Stand. Genomic Sci.">
        <title>Complete genome sequence of Cryptobacterium curtum type strain (12-3).</title>
        <authorList>
            <person name="Mavrommatis K."/>
            <person name="Pukall R."/>
            <person name="Rohde C."/>
            <person name="Chen F."/>
            <person name="Sims D."/>
            <person name="Brettin T."/>
            <person name="Kuske C."/>
            <person name="Detter J.C."/>
            <person name="Han C."/>
            <person name="Lapidus A."/>
            <person name="Copeland A."/>
            <person name="Glavina Del Rio T."/>
            <person name="Nolan M."/>
            <person name="Lucas S."/>
            <person name="Tice H."/>
            <person name="Cheng J.F."/>
            <person name="Bruce D."/>
            <person name="Goodwin L."/>
            <person name="Pitluck S."/>
            <person name="Ovchinnikova G."/>
            <person name="Pati A."/>
            <person name="Ivanova N."/>
            <person name="Chen A."/>
            <person name="Palaniappan K."/>
            <person name="Chain P."/>
            <person name="D'haeseleer P."/>
            <person name="Goker M."/>
            <person name="Bristow J."/>
            <person name="Eisen J.A."/>
            <person name="Markowitz V."/>
            <person name="Hugenholtz P."/>
            <person name="Rohde M."/>
            <person name="Klenk H.P."/>
            <person name="Kyrpides N.C."/>
        </authorList>
    </citation>
    <scope>NUCLEOTIDE SEQUENCE [LARGE SCALE GENOMIC DNA]</scope>
    <source>
        <strain evidence="3">ATCC 700683 / DSM 15641 / 12-3</strain>
    </source>
</reference>
<dbReference type="InterPro" id="IPR007044">
    <property type="entry name" value="Cyclodeamin/CycHdrlase"/>
</dbReference>
<gene>
    <name evidence="2" type="ordered locus">Ccur_00200</name>
</gene>
<protein>
    <submittedName>
        <fullName evidence="2">Methenyl tetrahydrofolate cyclohydrolase</fullName>
    </submittedName>
</protein>